<evidence type="ECO:0000313" key="4">
    <source>
        <dbReference type="EMBL" id="OXA43023.1"/>
    </source>
</evidence>
<organism evidence="4 5">
    <name type="scientific">Folsomia candida</name>
    <name type="common">Springtail</name>
    <dbReference type="NCBI Taxonomy" id="158441"/>
    <lineage>
        <taxon>Eukaryota</taxon>
        <taxon>Metazoa</taxon>
        <taxon>Ecdysozoa</taxon>
        <taxon>Arthropoda</taxon>
        <taxon>Hexapoda</taxon>
        <taxon>Collembola</taxon>
        <taxon>Entomobryomorpha</taxon>
        <taxon>Isotomoidea</taxon>
        <taxon>Isotomidae</taxon>
        <taxon>Proisotominae</taxon>
        <taxon>Folsomia</taxon>
    </lineage>
</organism>
<feature type="domain" description="DDE Tnp4" evidence="3">
    <location>
        <begin position="289"/>
        <end position="437"/>
    </location>
</feature>
<evidence type="ECO:0000256" key="2">
    <source>
        <dbReference type="ARBA" id="ARBA00022723"/>
    </source>
</evidence>
<dbReference type="OMA" id="FIMNICN"/>
<dbReference type="InterPro" id="IPR027806">
    <property type="entry name" value="HARBI1_dom"/>
</dbReference>
<keyword evidence="5" id="KW-1185">Reference proteome</keyword>
<evidence type="ECO:0000313" key="5">
    <source>
        <dbReference type="Proteomes" id="UP000198287"/>
    </source>
</evidence>
<gene>
    <name evidence="4" type="ORF">Fcan01_22238</name>
</gene>
<dbReference type="EMBL" id="LNIX01000023">
    <property type="protein sequence ID" value="OXA43023.1"/>
    <property type="molecule type" value="Genomic_DNA"/>
</dbReference>
<sequence length="444" mass="51194">MTSLMKTNPAPQRKPLCYICHTACPASTMKKLKGNHMNHFREIAEDQRMERTPDGDRVEAIDPAVDRLCLSCYSAVSNLIENQNSHQELEFNVLLQTSHTQCCICHTQQQISLIQWPARVDVFIKREIFIPEGSRLCKDHMGEDGKLLSFLVQGLQGQRRTIKLSPIEIQRWFSVLRTNAIRNQAPDYNDENTIADNHFFTITSLSKDQFRNLQGIPDEFLKAIFHYSTRQAVSLAVNKVRESLMRAFVRTNLGPDSMTRQQFIHRHVSDFANQLYNPNPEKPQAILCIDGTYIEIATSSNFRIARQSYCMHKSYHLVKPIMIVAPDGYIFDVHGPYFSDSKNNDAKILIDELQRDIRGFGQWIQEGDIVIVDYGYRESIPTLQRLGIRAKIPNIVRGRATRDQLPTEEANNNRLITKSRWVVEARNGHLKSVFKFFIMNICNH</sequence>
<dbReference type="OrthoDB" id="6765180at2759"/>
<reference evidence="4 5" key="1">
    <citation type="submission" date="2015-12" db="EMBL/GenBank/DDBJ databases">
        <title>The genome of Folsomia candida.</title>
        <authorList>
            <person name="Faddeeva A."/>
            <person name="Derks M.F."/>
            <person name="Anvar Y."/>
            <person name="Smit S."/>
            <person name="Van Straalen N."/>
            <person name="Roelofs D."/>
        </authorList>
    </citation>
    <scope>NUCLEOTIDE SEQUENCE [LARGE SCALE GENOMIC DNA]</scope>
    <source>
        <strain evidence="4 5">VU population</strain>
        <tissue evidence="4">Whole body</tissue>
    </source>
</reference>
<dbReference type="Pfam" id="PF13359">
    <property type="entry name" value="DDE_Tnp_4"/>
    <property type="match status" value="1"/>
</dbReference>
<keyword evidence="2" id="KW-0479">Metal-binding</keyword>
<evidence type="ECO:0000259" key="3">
    <source>
        <dbReference type="Pfam" id="PF13359"/>
    </source>
</evidence>
<comment type="cofactor">
    <cofactor evidence="1">
        <name>a divalent metal cation</name>
        <dbReference type="ChEBI" id="CHEBI:60240"/>
    </cofactor>
</comment>
<proteinExistence type="predicted"/>
<dbReference type="AlphaFoldDB" id="A0A226DCY4"/>
<name>A0A226DCY4_FOLCA</name>
<dbReference type="GO" id="GO:0046872">
    <property type="term" value="F:metal ion binding"/>
    <property type="evidence" value="ECO:0007669"/>
    <property type="project" value="UniProtKB-KW"/>
</dbReference>
<accession>A0A226DCY4</accession>
<dbReference type="Proteomes" id="UP000198287">
    <property type="component" value="Unassembled WGS sequence"/>
</dbReference>
<evidence type="ECO:0000256" key="1">
    <source>
        <dbReference type="ARBA" id="ARBA00001968"/>
    </source>
</evidence>
<protein>
    <recommendedName>
        <fullName evidence="3">DDE Tnp4 domain-containing protein</fullName>
    </recommendedName>
</protein>
<comment type="caution">
    <text evidence="4">The sequence shown here is derived from an EMBL/GenBank/DDBJ whole genome shotgun (WGS) entry which is preliminary data.</text>
</comment>